<dbReference type="AlphaFoldDB" id="A0A0A3Y468"/>
<feature type="chain" id="PRO_5002005256" evidence="1">
    <location>
        <begin position="24"/>
        <end position="71"/>
    </location>
</feature>
<keyword evidence="1" id="KW-0732">Signal</keyword>
<protein>
    <submittedName>
        <fullName evidence="2">Uncharacterized protein</fullName>
    </submittedName>
</protein>
<gene>
    <name evidence="2" type="ORF">MA20_08950</name>
</gene>
<sequence>MKKWLLLSVVGSVGIIAAHPAQARSCSDYKAICMSKAAKPERCDGAWKQCMKTGIYIGPESGTNHGQADKR</sequence>
<accession>A0A0A3Y468</accession>
<dbReference type="EMBL" id="JRPN01000005">
    <property type="protein sequence ID" value="KGT80166.1"/>
    <property type="molecule type" value="Genomic_DNA"/>
</dbReference>
<feature type="signal peptide" evidence="1">
    <location>
        <begin position="1"/>
        <end position="23"/>
    </location>
</feature>
<reference evidence="2 3" key="1">
    <citation type="submission" date="2014-09" db="EMBL/GenBank/DDBJ databases">
        <title>Draft genome of Bradyrhizobium japonicum Is-34.</title>
        <authorList>
            <person name="Tsurumaru H."/>
            <person name="Yamakawa T."/>
            <person name="Hashimoto S."/>
            <person name="Okizaki K."/>
            <person name="Kanesaki Y."/>
            <person name="Yoshikawa H."/>
            <person name="Yajima S."/>
        </authorList>
    </citation>
    <scope>NUCLEOTIDE SEQUENCE [LARGE SCALE GENOMIC DNA]</scope>
    <source>
        <strain evidence="2 3">Is-34</strain>
    </source>
</reference>
<organism evidence="2 3">
    <name type="scientific">Bradyrhizobium japonicum</name>
    <dbReference type="NCBI Taxonomy" id="375"/>
    <lineage>
        <taxon>Bacteria</taxon>
        <taxon>Pseudomonadati</taxon>
        <taxon>Pseudomonadota</taxon>
        <taxon>Alphaproteobacteria</taxon>
        <taxon>Hyphomicrobiales</taxon>
        <taxon>Nitrobacteraceae</taxon>
        <taxon>Bradyrhizobium</taxon>
    </lineage>
</organism>
<evidence type="ECO:0000313" key="2">
    <source>
        <dbReference type="EMBL" id="KGT80166.1"/>
    </source>
</evidence>
<dbReference type="Proteomes" id="UP000030377">
    <property type="component" value="Unassembled WGS sequence"/>
</dbReference>
<proteinExistence type="predicted"/>
<dbReference type="RefSeq" id="WP_028158402.1">
    <property type="nucleotide sequence ID" value="NZ_CP081350.1"/>
</dbReference>
<evidence type="ECO:0000256" key="1">
    <source>
        <dbReference type="SAM" id="SignalP"/>
    </source>
</evidence>
<comment type="caution">
    <text evidence="2">The sequence shown here is derived from an EMBL/GenBank/DDBJ whole genome shotgun (WGS) entry which is preliminary data.</text>
</comment>
<name>A0A0A3Y468_BRAJP</name>
<evidence type="ECO:0000313" key="3">
    <source>
        <dbReference type="Proteomes" id="UP000030377"/>
    </source>
</evidence>